<accession>A0A0C9XH53</accession>
<gene>
    <name evidence="1" type="ORF">PISMIDRAFT_690195</name>
</gene>
<sequence>MQDHPHTPGHHYLSTLSAKSRNDRACCAGAIMHAVYDDTSYLFTDRLCLGYINRSPRRSVSSSSRSDRVEIEDKLLWHDDNAIFLFK</sequence>
<organism evidence="1 2">
    <name type="scientific">Pisolithus microcarpus 441</name>
    <dbReference type="NCBI Taxonomy" id="765257"/>
    <lineage>
        <taxon>Eukaryota</taxon>
        <taxon>Fungi</taxon>
        <taxon>Dikarya</taxon>
        <taxon>Basidiomycota</taxon>
        <taxon>Agaricomycotina</taxon>
        <taxon>Agaricomycetes</taxon>
        <taxon>Agaricomycetidae</taxon>
        <taxon>Boletales</taxon>
        <taxon>Sclerodermatineae</taxon>
        <taxon>Pisolithaceae</taxon>
        <taxon>Pisolithus</taxon>
    </lineage>
</organism>
<name>A0A0C9XH53_9AGAM</name>
<dbReference type="AlphaFoldDB" id="A0A0C9XH53"/>
<keyword evidence="2" id="KW-1185">Reference proteome</keyword>
<dbReference type="Proteomes" id="UP000054018">
    <property type="component" value="Unassembled WGS sequence"/>
</dbReference>
<dbReference type="EMBL" id="KN834181">
    <property type="protein sequence ID" value="KIK11630.1"/>
    <property type="molecule type" value="Genomic_DNA"/>
</dbReference>
<evidence type="ECO:0000313" key="1">
    <source>
        <dbReference type="EMBL" id="KIK11630.1"/>
    </source>
</evidence>
<dbReference type="HOGENOM" id="CLU_2484183_0_0_1"/>
<protein>
    <submittedName>
        <fullName evidence="1">Uncharacterized protein</fullName>
    </submittedName>
</protein>
<proteinExistence type="predicted"/>
<reference evidence="1 2" key="1">
    <citation type="submission" date="2014-04" db="EMBL/GenBank/DDBJ databases">
        <authorList>
            <consortium name="DOE Joint Genome Institute"/>
            <person name="Kuo A."/>
            <person name="Kohler A."/>
            <person name="Costa M.D."/>
            <person name="Nagy L.G."/>
            <person name="Floudas D."/>
            <person name="Copeland A."/>
            <person name="Barry K.W."/>
            <person name="Cichocki N."/>
            <person name="Veneault-Fourrey C."/>
            <person name="LaButti K."/>
            <person name="Lindquist E.A."/>
            <person name="Lipzen A."/>
            <person name="Lundell T."/>
            <person name="Morin E."/>
            <person name="Murat C."/>
            <person name="Sun H."/>
            <person name="Tunlid A."/>
            <person name="Henrissat B."/>
            <person name="Grigoriev I.V."/>
            <person name="Hibbett D.S."/>
            <person name="Martin F."/>
            <person name="Nordberg H.P."/>
            <person name="Cantor M.N."/>
            <person name="Hua S.X."/>
        </authorList>
    </citation>
    <scope>NUCLEOTIDE SEQUENCE [LARGE SCALE GENOMIC DNA]</scope>
    <source>
        <strain evidence="1 2">441</strain>
    </source>
</reference>
<reference evidence="2" key="2">
    <citation type="submission" date="2015-01" db="EMBL/GenBank/DDBJ databases">
        <title>Evolutionary Origins and Diversification of the Mycorrhizal Mutualists.</title>
        <authorList>
            <consortium name="DOE Joint Genome Institute"/>
            <consortium name="Mycorrhizal Genomics Consortium"/>
            <person name="Kohler A."/>
            <person name="Kuo A."/>
            <person name="Nagy L.G."/>
            <person name="Floudas D."/>
            <person name="Copeland A."/>
            <person name="Barry K.W."/>
            <person name="Cichocki N."/>
            <person name="Veneault-Fourrey C."/>
            <person name="LaButti K."/>
            <person name="Lindquist E.A."/>
            <person name="Lipzen A."/>
            <person name="Lundell T."/>
            <person name="Morin E."/>
            <person name="Murat C."/>
            <person name="Riley R."/>
            <person name="Ohm R."/>
            <person name="Sun H."/>
            <person name="Tunlid A."/>
            <person name="Henrissat B."/>
            <person name="Grigoriev I.V."/>
            <person name="Hibbett D.S."/>
            <person name="Martin F."/>
        </authorList>
    </citation>
    <scope>NUCLEOTIDE SEQUENCE [LARGE SCALE GENOMIC DNA]</scope>
    <source>
        <strain evidence="2">441</strain>
    </source>
</reference>
<evidence type="ECO:0000313" key="2">
    <source>
        <dbReference type="Proteomes" id="UP000054018"/>
    </source>
</evidence>